<dbReference type="InterPro" id="IPR050055">
    <property type="entry name" value="EF-Tu_GTPase"/>
</dbReference>
<keyword evidence="3" id="KW-1185">Reference proteome</keyword>
<dbReference type="Gene3D" id="3.40.50.300">
    <property type="entry name" value="P-loop containing nucleotide triphosphate hydrolases"/>
    <property type="match status" value="1"/>
</dbReference>
<protein>
    <submittedName>
        <fullName evidence="2">Selenocysteine-specific elongation factor-like isoform X1</fullName>
    </submittedName>
</protein>
<dbReference type="PANTHER" id="PTHR43721:SF11">
    <property type="entry name" value="SELENOCYSTEINE-SPECIFIC ELONGATION FACTOR"/>
    <property type="match status" value="1"/>
</dbReference>
<sequence length="563" mass="61093">MSVLNINIGFLGHVDSGKTSITKKLSKISSTACFDKHPQSKARGITLDLGFSAFETDAPDHVKAKGFDKIRFTLVDCPGHASLIKTVLGGAQIVDVIVLVVDSVRGFQAQTAEGLVIAEILSKSLVLALNKVDMLKDISELPKIRKKASKILSKTVFSSSNIVEVSAKDDSIGIDKLRDALIASVVVPDRALVSVSPESSDQSEKVSSDAVGKFIGSSSSYHDPFTFVYDHSFKIRGHGTVFTGTCIGGHINVGERVILPEISDPMPIRSIQVFKESVSSIKVGERAGICISGAKVSEERGMIVSEGEILPPTSRFIALLHPIRFFSRDIHSKKEKYHITIGHSTCLATLSILSLQKKETPLGTHDTMEEDEETVQDAQKIRESILNESGTVPPVKILLSQVVPSPHTSQSPFIALLTLDRPVVVPKHSQLIGSRLDIEAEKSSECRIAFSGSILAHLDSDDALKQLHVMKKSIWKGSVVRVGRGGKNIIIKDLIFDIPIKEFVGYKVNIIKDSGEIVKAEIECAFGEGKIKLKPIDAISGVKNGNLVEMEVEREISILGKKK</sequence>
<dbReference type="InterPro" id="IPR009000">
    <property type="entry name" value="Transl_B-barrel_sf"/>
</dbReference>
<comment type="caution">
    <text evidence="2">The sequence shown here is derived from an EMBL/GenBank/DDBJ whole genome shotgun (WGS) entry which is preliminary data.</text>
</comment>
<dbReference type="NCBIfam" id="TIGR00231">
    <property type="entry name" value="small_GTP"/>
    <property type="match status" value="1"/>
</dbReference>
<dbReference type="CDD" id="cd04094">
    <property type="entry name" value="eSelB_III"/>
    <property type="match status" value="1"/>
</dbReference>
<evidence type="ECO:0000313" key="2">
    <source>
        <dbReference type="EMBL" id="GKT17955.1"/>
    </source>
</evidence>
<reference evidence="2" key="1">
    <citation type="submission" date="2022-03" db="EMBL/GenBank/DDBJ databases">
        <title>Draft genome sequence of Aduncisulcus paluster, a free-living microaerophilic Fornicata.</title>
        <authorList>
            <person name="Yuyama I."/>
            <person name="Kume K."/>
            <person name="Tamura T."/>
            <person name="Inagaki Y."/>
            <person name="Hashimoto T."/>
        </authorList>
    </citation>
    <scope>NUCLEOTIDE SEQUENCE</scope>
    <source>
        <strain evidence="2">NY0171</strain>
    </source>
</reference>
<dbReference type="PANTHER" id="PTHR43721">
    <property type="entry name" value="ELONGATION FACTOR TU-RELATED"/>
    <property type="match status" value="1"/>
</dbReference>
<dbReference type="Gene3D" id="2.40.30.10">
    <property type="entry name" value="Translation factors"/>
    <property type="match status" value="2"/>
</dbReference>
<dbReference type="InterPro" id="IPR027417">
    <property type="entry name" value="P-loop_NTPase"/>
</dbReference>
<dbReference type="InterPro" id="IPR000795">
    <property type="entry name" value="T_Tr_GTP-bd_dom"/>
</dbReference>
<organism evidence="2 3">
    <name type="scientific">Aduncisulcus paluster</name>
    <dbReference type="NCBI Taxonomy" id="2918883"/>
    <lineage>
        <taxon>Eukaryota</taxon>
        <taxon>Metamonada</taxon>
        <taxon>Carpediemonas-like organisms</taxon>
        <taxon>Aduncisulcus</taxon>
    </lineage>
</organism>
<dbReference type="InterPro" id="IPR005225">
    <property type="entry name" value="Small_GTP-bd"/>
</dbReference>
<dbReference type="EMBL" id="BQXS01011898">
    <property type="protein sequence ID" value="GKT17955.1"/>
    <property type="molecule type" value="Genomic_DNA"/>
</dbReference>
<evidence type="ECO:0000259" key="1">
    <source>
        <dbReference type="PROSITE" id="PS51722"/>
    </source>
</evidence>
<accession>A0ABQ5JVP6</accession>
<dbReference type="Proteomes" id="UP001057375">
    <property type="component" value="Unassembled WGS sequence"/>
</dbReference>
<dbReference type="SUPFAM" id="SSF52540">
    <property type="entry name" value="P-loop containing nucleoside triphosphate hydrolases"/>
    <property type="match status" value="1"/>
</dbReference>
<dbReference type="InterPro" id="IPR049393">
    <property type="entry name" value="eEFSec_III"/>
</dbReference>
<evidence type="ECO:0000313" key="3">
    <source>
        <dbReference type="Proteomes" id="UP001057375"/>
    </source>
</evidence>
<gene>
    <name evidence="2" type="ORF">ADUPG1_011208</name>
</gene>
<feature type="domain" description="Tr-type G" evidence="1">
    <location>
        <begin position="3"/>
        <end position="189"/>
    </location>
</feature>
<proteinExistence type="predicted"/>
<dbReference type="Pfam" id="PF00009">
    <property type="entry name" value="GTP_EFTU"/>
    <property type="match status" value="1"/>
</dbReference>
<dbReference type="PRINTS" id="PR00315">
    <property type="entry name" value="ELONGATNFCT"/>
</dbReference>
<dbReference type="Pfam" id="PF21208">
    <property type="entry name" value="euk_SelB_III"/>
    <property type="match status" value="1"/>
</dbReference>
<name>A0ABQ5JVP6_9EUKA</name>
<dbReference type="PROSITE" id="PS51722">
    <property type="entry name" value="G_TR_2"/>
    <property type="match status" value="1"/>
</dbReference>
<dbReference type="SUPFAM" id="SSF50447">
    <property type="entry name" value="Translation proteins"/>
    <property type="match status" value="1"/>
</dbReference>